<dbReference type="AlphaFoldDB" id="A0A1Y5ENP6"/>
<gene>
    <name evidence="2" type="ORF">A9Q75_05940</name>
</gene>
<evidence type="ECO:0008006" key="4">
    <source>
        <dbReference type="Google" id="ProtNLM"/>
    </source>
</evidence>
<reference evidence="3" key="1">
    <citation type="journal article" date="2017" name="Proc. Natl. Acad. Sci. U.S.A.">
        <title>Simulation of Deepwater Horizon oil plume reveals substrate specialization within a complex community of hydrocarbon degraders.</title>
        <authorList>
            <person name="Hu P."/>
            <person name="Dubinsky E.A."/>
            <person name="Probst A.J."/>
            <person name="Wang J."/>
            <person name="Sieber C.M.K."/>
            <person name="Tom L.M."/>
            <person name="Gardinali P."/>
            <person name="Banfield J.F."/>
            <person name="Atlas R.M."/>
            <person name="Andersen G.L."/>
        </authorList>
    </citation>
    <scope>NUCLEOTIDE SEQUENCE [LARGE SCALE GENOMIC DNA]</scope>
</reference>
<feature type="transmembrane region" description="Helical" evidence="1">
    <location>
        <begin position="35"/>
        <end position="55"/>
    </location>
</feature>
<proteinExistence type="predicted"/>
<feature type="transmembrane region" description="Helical" evidence="1">
    <location>
        <begin position="193"/>
        <end position="211"/>
    </location>
</feature>
<feature type="transmembrane region" description="Helical" evidence="1">
    <location>
        <begin position="327"/>
        <end position="347"/>
    </location>
</feature>
<evidence type="ECO:0000256" key="1">
    <source>
        <dbReference type="SAM" id="Phobius"/>
    </source>
</evidence>
<feature type="transmembrane region" description="Helical" evidence="1">
    <location>
        <begin position="67"/>
        <end position="87"/>
    </location>
</feature>
<dbReference type="Proteomes" id="UP000243053">
    <property type="component" value="Unassembled WGS sequence"/>
</dbReference>
<feature type="transmembrane region" description="Helical" evidence="1">
    <location>
        <begin position="359"/>
        <end position="379"/>
    </location>
</feature>
<comment type="caution">
    <text evidence="2">The sequence shown here is derived from an EMBL/GenBank/DDBJ whole genome shotgun (WGS) entry which is preliminary data.</text>
</comment>
<feature type="transmembrane region" description="Helical" evidence="1">
    <location>
        <begin position="99"/>
        <end position="114"/>
    </location>
</feature>
<feature type="transmembrane region" description="Helical" evidence="1">
    <location>
        <begin position="12"/>
        <end position="29"/>
    </location>
</feature>
<evidence type="ECO:0000313" key="2">
    <source>
        <dbReference type="EMBL" id="OUR82257.1"/>
    </source>
</evidence>
<name>A0A1Y5ENP6_COLPS</name>
<feature type="transmembrane region" description="Helical" evidence="1">
    <location>
        <begin position="243"/>
        <end position="264"/>
    </location>
</feature>
<dbReference type="PANTHER" id="PTHR37422:SF13">
    <property type="entry name" value="LIPOPOLYSACCHARIDE BIOSYNTHESIS PROTEIN PA4999-RELATED"/>
    <property type="match status" value="1"/>
</dbReference>
<keyword evidence="1" id="KW-1133">Transmembrane helix</keyword>
<dbReference type="InterPro" id="IPR051533">
    <property type="entry name" value="WaaL-like"/>
</dbReference>
<evidence type="ECO:0000313" key="3">
    <source>
        <dbReference type="Proteomes" id="UP000243053"/>
    </source>
</evidence>
<protein>
    <recommendedName>
        <fullName evidence="4">O-antigen polymerase</fullName>
    </recommendedName>
</protein>
<sequence>MTGSVKNSKSLTVLFLWLFLIYFPTYILGRSNSVGQILFFITYLLTALSVLLIINRSLKISFPAEEGISILLVFILIILSFIVKIPFSSIQELINHSRFLFYLLVFLTILNILHKSKVSPPQLKKGISVTILSLFAFNLMHVLVPDFISIINKRPIWDFRGISLGGPFVWSYIFSFFLIPFFYFYLHLLLSKFNFKNLFSVTFILICMLLGQSKACYIALAFTLVNYTLVSMYYKLDNRRKIYFGALCFCLVVITLLSVFPLLFSGVINGFTSLFSNEVDASTSGRLRQINLTLLSLTDGNISEFIFGVKVPSEIIENAYFSYFYKYGIVGVSGLILFYLYLTFVSYKYLNDAINRRYDLVSLSVILGFNAMVVSIYIFSLGASPIDANKSSYFFFFIWAVVLYIRKYNEKKLLICY</sequence>
<dbReference type="PANTHER" id="PTHR37422">
    <property type="entry name" value="TEICHURONIC ACID BIOSYNTHESIS PROTEIN TUAE"/>
    <property type="match status" value="1"/>
</dbReference>
<keyword evidence="1" id="KW-0812">Transmembrane</keyword>
<dbReference type="EMBL" id="MAAF01000040">
    <property type="protein sequence ID" value="OUR82257.1"/>
    <property type="molecule type" value="Genomic_DNA"/>
</dbReference>
<keyword evidence="1" id="KW-0472">Membrane</keyword>
<feature type="transmembrane region" description="Helical" evidence="1">
    <location>
        <begin position="168"/>
        <end position="186"/>
    </location>
</feature>
<feature type="transmembrane region" description="Helical" evidence="1">
    <location>
        <begin position="126"/>
        <end position="148"/>
    </location>
</feature>
<feature type="transmembrane region" description="Helical" evidence="1">
    <location>
        <begin position="391"/>
        <end position="408"/>
    </location>
</feature>
<organism evidence="2 3">
    <name type="scientific">Colwellia psychrerythraea</name>
    <name type="common">Vibrio psychroerythus</name>
    <dbReference type="NCBI Taxonomy" id="28229"/>
    <lineage>
        <taxon>Bacteria</taxon>
        <taxon>Pseudomonadati</taxon>
        <taxon>Pseudomonadota</taxon>
        <taxon>Gammaproteobacteria</taxon>
        <taxon>Alteromonadales</taxon>
        <taxon>Colwelliaceae</taxon>
        <taxon>Colwellia</taxon>
    </lineage>
</organism>
<accession>A0A1Y5ENP6</accession>